<sequence>MNLRREFRTQMGPLGLSLGVHLLIALLVVLGTINWKPFRQPRPVGLTIEAVIVDTSEILEQRQEAQRAAAEAERREREAERRQRELEAQREREAERQREQALEQQRQEALEEQRRRKEAQDRLQQLRMERERKREEERLRQQRELDRVRQEREAAERQRQLEEERLKQLEARKQAEAAEQRRLAAEAERQRQAEAERKAAQAGRIASLEDEYEAAIRQVVTQNWLRPPTAQAGLRCTLRIVQIPGGEIISANIAGSCNGDEATRRSIVAAVERLDALPYRGYEDVFKREITFIFRYDGD</sequence>
<proteinExistence type="predicted"/>
<dbReference type="EMBL" id="JAZHOG010000010">
    <property type="protein sequence ID" value="MEJ8568920.1"/>
    <property type="molecule type" value="Genomic_DNA"/>
</dbReference>
<organism evidence="2 3">
    <name type="scientific">Elongatibacter sediminis</name>
    <dbReference type="NCBI Taxonomy" id="3119006"/>
    <lineage>
        <taxon>Bacteria</taxon>
        <taxon>Pseudomonadati</taxon>
        <taxon>Pseudomonadota</taxon>
        <taxon>Gammaproteobacteria</taxon>
        <taxon>Chromatiales</taxon>
        <taxon>Wenzhouxiangellaceae</taxon>
        <taxon>Elongatibacter</taxon>
    </lineage>
</organism>
<dbReference type="SUPFAM" id="SSF74653">
    <property type="entry name" value="TolA/TonB C-terminal domain"/>
    <property type="match status" value="1"/>
</dbReference>
<dbReference type="Proteomes" id="UP001359886">
    <property type="component" value="Unassembled WGS sequence"/>
</dbReference>
<dbReference type="Gene3D" id="3.30.1150.10">
    <property type="match status" value="1"/>
</dbReference>
<dbReference type="NCBIfam" id="TIGR02794">
    <property type="entry name" value="tolA_full"/>
    <property type="match status" value="1"/>
</dbReference>
<dbReference type="Pfam" id="PF13103">
    <property type="entry name" value="TonB_2"/>
    <property type="match status" value="1"/>
</dbReference>
<feature type="region of interest" description="Disordered" evidence="1">
    <location>
        <begin position="69"/>
        <end position="117"/>
    </location>
</feature>
<dbReference type="GO" id="GO:0016020">
    <property type="term" value="C:membrane"/>
    <property type="evidence" value="ECO:0007669"/>
    <property type="project" value="InterPro"/>
</dbReference>
<dbReference type="GO" id="GO:0043213">
    <property type="term" value="P:bacteriocin transport"/>
    <property type="evidence" value="ECO:0007669"/>
    <property type="project" value="InterPro"/>
</dbReference>
<protein>
    <submittedName>
        <fullName evidence="2">Cell envelope integrity protein TolA</fullName>
    </submittedName>
</protein>
<evidence type="ECO:0000256" key="1">
    <source>
        <dbReference type="SAM" id="MobiDB-lite"/>
    </source>
</evidence>
<dbReference type="GO" id="GO:0019534">
    <property type="term" value="F:toxin transmembrane transporter activity"/>
    <property type="evidence" value="ECO:0007669"/>
    <property type="project" value="InterPro"/>
</dbReference>
<keyword evidence="3" id="KW-1185">Reference proteome</keyword>
<evidence type="ECO:0000313" key="2">
    <source>
        <dbReference type="EMBL" id="MEJ8568920.1"/>
    </source>
</evidence>
<accession>A0AAW9RJ85</accession>
<reference evidence="2 3" key="1">
    <citation type="submission" date="2024-02" db="EMBL/GenBank/DDBJ databases">
        <title>A novel Wenzhouxiangellaceae bacterium, isolated from coastal sediments.</title>
        <authorList>
            <person name="Du Z.-J."/>
            <person name="Ye Y.-Q."/>
            <person name="Zhang X.-Y."/>
        </authorList>
    </citation>
    <scope>NUCLEOTIDE SEQUENCE [LARGE SCALE GENOMIC DNA]</scope>
    <source>
        <strain evidence="2 3">CH-27</strain>
    </source>
</reference>
<dbReference type="AlphaFoldDB" id="A0AAW9RJ85"/>
<evidence type="ECO:0000313" key="3">
    <source>
        <dbReference type="Proteomes" id="UP001359886"/>
    </source>
</evidence>
<dbReference type="InterPro" id="IPR014161">
    <property type="entry name" value="Tol-Pal_TolA"/>
</dbReference>
<gene>
    <name evidence="2" type="primary">tolA</name>
    <name evidence="2" type="ORF">V3330_14905</name>
</gene>
<comment type="caution">
    <text evidence="2">The sequence shown here is derived from an EMBL/GenBank/DDBJ whole genome shotgun (WGS) entry which is preliminary data.</text>
</comment>
<dbReference type="RefSeq" id="WP_354696239.1">
    <property type="nucleotide sequence ID" value="NZ_JAZHOG010000010.1"/>
</dbReference>
<name>A0AAW9RJ85_9GAMM</name>